<dbReference type="EMBL" id="CAJNOR010000889">
    <property type="protein sequence ID" value="CAF1030073.1"/>
    <property type="molecule type" value="Genomic_DNA"/>
</dbReference>
<gene>
    <name evidence="3" type="ORF">EDS130_LOCUS42984</name>
    <name evidence="2" type="ORF">XAT740_LOCUS14701</name>
</gene>
<comment type="caution">
    <text evidence="2">The sequence shown here is derived from an EMBL/GenBank/DDBJ whole genome shotgun (WGS) entry which is preliminary data.</text>
</comment>
<feature type="compositionally biased region" description="Low complexity" evidence="1">
    <location>
        <begin position="34"/>
        <end position="45"/>
    </location>
</feature>
<organism evidence="2 4">
    <name type="scientific">Adineta ricciae</name>
    <name type="common">Rotifer</name>
    <dbReference type="NCBI Taxonomy" id="249248"/>
    <lineage>
        <taxon>Eukaryota</taxon>
        <taxon>Metazoa</taxon>
        <taxon>Spiralia</taxon>
        <taxon>Gnathifera</taxon>
        <taxon>Rotifera</taxon>
        <taxon>Eurotatoria</taxon>
        <taxon>Bdelloidea</taxon>
        <taxon>Adinetida</taxon>
        <taxon>Adinetidae</taxon>
        <taxon>Adineta</taxon>
    </lineage>
</organism>
<dbReference type="Proteomes" id="UP000663852">
    <property type="component" value="Unassembled WGS sequence"/>
</dbReference>
<feature type="compositionally biased region" description="Low complexity" evidence="1">
    <location>
        <begin position="77"/>
        <end position="90"/>
    </location>
</feature>
<reference evidence="2" key="1">
    <citation type="submission" date="2021-02" db="EMBL/GenBank/DDBJ databases">
        <authorList>
            <person name="Nowell W R."/>
        </authorList>
    </citation>
    <scope>NUCLEOTIDE SEQUENCE</scope>
</reference>
<proteinExistence type="predicted"/>
<evidence type="ECO:0000313" key="4">
    <source>
        <dbReference type="Proteomes" id="UP000663828"/>
    </source>
</evidence>
<feature type="compositionally biased region" description="Basic and acidic residues" evidence="1">
    <location>
        <begin position="111"/>
        <end position="124"/>
    </location>
</feature>
<accession>A0A814IYN7</accession>
<evidence type="ECO:0000256" key="1">
    <source>
        <dbReference type="SAM" id="MobiDB-lite"/>
    </source>
</evidence>
<dbReference type="Proteomes" id="UP000663828">
    <property type="component" value="Unassembled WGS sequence"/>
</dbReference>
<dbReference type="AlphaFoldDB" id="A0A814IYN7"/>
<feature type="compositionally biased region" description="Acidic residues" evidence="1">
    <location>
        <begin position="133"/>
        <end position="142"/>
    </location>
</feature>
<evidence type="ECO:0000313" key="2">
    <source>
        <dbReference type="EMBL" id="CAF1030073.1"/>
    </source>
</evidence>
<feature type="region of interest" description="Disordered" evidence="1">
    <location>
        <begin position="1"/>
        <end position="142"/>
    </location>
</feature>
<keyword evidence="4" id="KW-1185">Reference proteome</keyword>
<evidence type="ECO:0000313" key="3">
    <source>
        <dbReference type="EMBL" id="CAF1506789.1"/>
    </source>
</evidence>
<protein>
    <submittedName>
        <fullName evidence="2">Uncharacterized protein</fullName>
    </submittedName>
</protein>
<feature type="compositionally biased region" description="Basic residues" evidence="1">
    <location>
        <begin position="1"/>
        <end position="16"/>
    </location>
</feature>
<name>A0A814IYN7_ADIRI</name>
<dbReference type="EMBL" id="CAJNOJ010000667">
    <property type="protein sequence ID" value="CAF1506789.1"/>
    <property type="molecule type" value="Genomic_DNA"/>
</dbReference>
<sequence>MPARNNRKSTVRRRAARATTGKNPILNHPRPPTRSYSSDDSSFWDFLRDLPQPYDYPIATTNSTTPATPIPEPPPRSTTAPSSSSSSEPENPAKKRKVEKIGDQLVPEESECTHWPKNKDENRTTPKGNSNGTEDDNIIVID</sequence>